<sequence>MKKLMVLIVLISVLVVSCSYFEEAEKERRDRGRECRYNKRGGLESCRYIN</sequence>
<reference evidence="1" key="1">
    <citation type="submission" date="2024-07" db="EMBL/GenBank/DDBJ databases">
        <authorList>
            <person name="Li X.-J."/>
            <person name="Wang X."/>
        </authorList>
    </citation>
    <scope>NUCLEOTIDE SEQUENCE</scope>
    <source>
        <strain evidence="1">HSP-342</strain>
    </source>
</reference>
<dbReference type="PROSITE" id="PS51257">
    <property type="entry name" value="PROKAR_LIPOPROTEIN"/>
    <property type="match status" value="1"/>
</dbReference>
<protein>
    <recommendedName>
        <fullName evidence="2">Lipoprotein</fullName>
    </recommendedName>
</protein>
<evidence type="ECO:0008006" key="2">
    <source>
        <dbReference type="Google" id="ProtNLM"/>
    </source>
</evidence>
<organism evidence="1">
    <name type="scientific">Leptotrichia mesophila</name>
    <dbReference type="NCBI Taxonomy" id="3239303"/>
    <lineage>
        <taxon>Bacteria</taxon>
        <taxon>Fusobacteriati</taxon>
        <taxon>Fusobacteriota</taxon>
        <taxon>Fusobacteriia</taxon>
        <taxon>Fusobacteriales</taxon>
        <taxon>Leptotrichiaceae</taxon>
        <taxon>Leptotrichia</taxon>
    </lineage>
</organism>
<gene>
    <name evidence="1" type="ORF">AB8B23_04860</name>
</gene>
<name>A0AB39VDQ0_9FUSO</name>
<accession>A0AB39VDQ0</accession>
<dbReference type="KEGG" id="lmes:AB8B23_04860"/>
<dbReference type="RefSeq" id="WP_369713693.1">
    <property type="nucleotide sequence ID" value="NZ_CP165646.1"/>
</dbReference>
<proteinExistence type="predicted"/>
<dbReference type="EMBL" id="CP165646">
    <property type="protein sequence ID" value="XDU65491.1"/>
    <property type="molecule type" value="Genomic_DNA"/>
</dbReference>
<dbReference type="AlphaFoldDB" id="A0AB39VDQ0"/>
<evidence type="ECO:0000313" key="1">
    <source>
        <dbReference type="EMBL" id="XDU65491.1"/>
    </source>
</evidence>